<evidence type="ECO:0000313" key="1">
    <source>
        <dbReference type="EMBL" id="KAK1864796.1"/>
    </source>
</evidence>
<dbReference type="Proteomes" id="UP000798662">
    <property type="component" value="Chromosome 2"/>
</dbReference>
<name>A0ACC3C3C5_PYRYE</name>
<sequence>MAHGRVVSALTAVLTLALLLAAAVPSVAAATPAAAAAAPARGGGVINTDTEVMANATFPALLRQLYTYTPPTRGTRTCRCAPLPVPPGGILRRSRKTLVVPIARG</sequence>
<organism evidence="1 2">
    <name type="scientific">Pyropia yezoensis</name>
    <name type="common">Susabi-nori</name>
    <name type="synonym">Porphyra yezoensis</name>
    <dbReference type="NCBI Taxonomy" id="2788"/>
    <lineage>
        <taxon>Eukaryota</taxon>
        <taxon>Rhodophyta</taxon>
        <taxon>Bangiophyceae</taxon>
        <taxon>Bangiales</taxon>
        <taxon>Bangiaceae</taxon>
        <taxon>Pyropia</taxon>
    </lineage>
</organism>
<reference evidence="1" key="1">
    <citation type="submission" date="2019-11" db="EMBL/GenBank/DDBJ databases">
        <title>Nori genome reveals adaptations in red seaweeds to the harsh intertidal environment.</title>
        <authorList>
            <person name="Wang D."/>
            <person name="Mao Y."/>
        </authorList>
    </citation>
    <scope>NUCLEOTIDE SEQUENCE</scope>
    <source>
        <tissue evidence="1">Gametophyte</tissue>
    </source>
</reference>
<proteinExistence type="predicted"/>
<protein>
    <submittedName>
        <fullName evidence="1">Uncharacterized protein</fullName>
    </submittedName>
</protein>
<accession>A0ACC3C3C5</accession>
<evidence type="ECO:0000313" key="2">
    <source>
        <dbReference type="Proteomes" id="UP000798662"/>
    </source>
</evidence>
<keyword evidence="2" id="KW-1185">Reference proteome</keyword>
<gene>
    <name evidence="1" type="ORF">I4F81_007338</name>
</gene>
<dbReference type="EMBL" id="CM020619">
    <property type="protein sequence ID" value="KAK1864796.1"/>
    <property type="molecule type" value="Genomic_DNA"/>
</dbReference>
<comment type="caution">
    <text evidence="1">The sequence shown here is derived from an EMBL/GenBank/DDBJ whole genome shotgun (WGS) entry which is preliminary data.</text>
</comment>